<protein>
    <submittedName>
        <fullName evidence="1">Uncharacterized protein</fullName>
    </submittedName>
</protein>
<reference evidence="1 2" key="1">
    <citation type="submission" date="2022-07" db="EMBL/GenBank/DDBJ databases">
        <title>Degradation activity of malathion, p-nitrophenol and potential low-temperature adaptation strategy of Rhodococcus sp. FXJ9.536.</title>
        <authorList>
            <person name="Huang J."/>
            <person name="Huang Y."/>
        </authorList>
    </citation>
    <scope>NUCLEOTIDE SEQUENCE [LARGE SCALE GENOMIC DNA]</scope>
    <source>
        <strain evidence="1 2">FXJ9.536</strain>
    </source>
</reference>
<accession>A0ABT1QCG5</accession>
<evidence type="ECO:0000313" key="1">
    <source>
        <dbReference type="EMBL" id="MCQ4119946.1"/>
    </source>
</evidence>
<proteinExistence type="predicted"/>
<gene>
    <name evidence="1" type="ORF">NOF53_12310</name>
</gene>
<dbReference type="EMBL" id="JANFQF010000008">
    <property type="protein sequence ID" value="MCQ4119946.1"/>
    <property type="molecule type" value="Genomic_DNA"/>
</dbReference>
<organism evidence="1 2">
    <name type="scientific">Rhodococcus tibetensis</name>
    <dbReference type="NCBI Taxonomy" id="2965064"/>
    <lineage>
        <taxon>Bacteria</taxon>
        <taxon>Bacillati</taxon>
        <taxon>Actinomycetota</taxon>
        <taxon>Actinomycetes</taxon>
        <taxon>Mycobacteriales</taxon>
        <taxon>Nocardiaceae</taxon>
        <taxon>Rhodococcus</taxon>
    </lineage>
</organism>
<dbReference type="Proteomes" id="UP001524501">
    <property type="component" value="Unassembled WGS sequence"/>
</dbReference>
<comment type="caution">
    <text evidence="1">The sequence shown here is derived from an EMBL/GenBank/DDBJ whole genome shotgun (WGS) entry which is preliminary data.</text>
</comment>
<name>A0ABT1QCG5_9NOCA</name>
<evidence type="ECO:0000313" key="2">
    <source>
        <dbReference type="Proteomes" id="UP001524501"/>
    </source>
</evidence>
<keyword evidence="2" id="KW-1185">Reference proteome</keyword>
<dbReference type="RefSeq" id="WP_255968561.1">
    <property type="nucleotide sequence ID" value="NZ_JANFQF010000008.1"/>
</dbReference>
<sequence length="40" mass="4249">MSIAVVSILIAIGLTPLLVSGGGDLDFQARQLGDRMRARH</sequence>